<keyword evidence="6 8" id="KW-1133">Transmembrane helix</keyword>
<comment type="caution">
    <text evidence="10">The sequence shown here is derived from an EMBL/GenBank/DDBJ whole genome shotgun (WGS) entry which is preliminary data.</text>
</comment>
<evidence type="ECO:0000256" key="5">
    <source>
        <dbReference type="ARBA" id="ARBA00022692"/>
    </source>
</evidence>
<dbReference type="Gene3D" id="1.10.3720.10">
    <property type="entry name" value="MetI-like"/>
    <property type="match status" value="1"/>
</dbReference>
<comment type="subcellular location">
    <subcellularLocation>
        <location evidence="1 8">Cell membrane</location>
        <topology evidence="1 8">Multi-pass membrane protein</topology>
    </subcellularLocation>
</comment>
<dbReference type="InterPro" id="IPR035906">
    <property type="entry name" value="MetI-like_sf"/>
</dbReference>
<name>A0AAW8NF52_PSEOX</name>
<reference evidence="10" key="1">
    <citation type="submission" date="2023-07" db="EMBL/GenBank/DDBJ databases">
        <title>Sorghum-associated microbial communities from plants grown in Nebraska, USA.</title>
        <authorList>
            <person name="Schachtman D."/>
        </authorList>
    </citation>
    <scope>NUCLEOTIDE SEQUENCE</scope>
    <source>
        <strain evidence="10">BE261</strain>
    </source>
</reference>
<dbReference type="AlphaFoldDB" id="A0AAW8NF52"/>
<dbReference type="PROSITE" id="PS50928">
    <property type="entry name" value="ABC_TM1"/>
    <property type="match status" value="1"/>
</dbReference>
<evidence type="ECO:0000313" key="10">
    <source>
        <dbReference type="EMBL" id="MDR7165711.1"/>
    </source>
</evidence>
<evidence type="ECO:0000256" key="2">
    <source>
        <dbReference type="ARBA" id="ARBA00007069"/>
    </source>
</evidence>
<feature type="transmembrane region" description="Helical" evidence="8">
    <location>
        <begin position="151"/>
        <end position="176"/>
    </location>
</feature>
<proteinExistence type="inferred from homology"/>
<organism evidence="10 11">
    <name type="scientific">Pseudarthrobacter oxydans</name>
    <name type="common">Arthrobacter oxydans</name>
    <dbReference type="NCBI Taxonomy" id="1671"/>
    <lineage>
        <taxon>Bacteria</taxon>
        <taxon>Bacillati</taxon>
        <taxon>Actinomycetota</taxon>
        <taxon>Actinomycetes</taxon>
        <taxon>Micrococcales</taxon>
        <taxon>Micrococcaceae</taxon>
        <taxon>Pseudarthrobacter</taxon>
    </lineage>
</organism>
<dbReference type="EMBL" id="JAVDWN010000018">
    <property type="protein sequence ID" value="MDR7165711.1"/>
    <property type="molecule type" value="Genomic_DNA"/>
</dbReference>
<protein>
    <submittedName>
        <fullName evidence="10">Spermidine/putrescine transport system permease protein</fullName>
    </submittedName>
</protein>
<dbReference type="InterPro" id="IPR000515">
    <property type="entry name" value="MetI-like"/>
</dbReference>
<evidence type="ECO:0000259" key="9">
    <source>
        <dbReference type="PROSITE" id="PS50928"/>
    </source>
</evidence>
<feature type="transmembrane region" description="Helical" evidence="8">
    <location>
        <begin position="107"/>
        <end position="131"/>
    </location>
</feature>
<evidence type="ECO:0000256" key="3">
    <source>
        <dbReference type="ARBA" id="ARBA00022448"/>
    </source>
</evidence>
<evidence type="ECO:0000256" key="4">
    <source>
        <dbReference type="ARBA" id="ARBA00022475"/>
    </source>
</evidence>
<evidence type="ECO:0000256" key="8">
    <source>
        <dbReference type="RuleBase" id="RU363032"/>
    </source>
</evidence>
<feature type="transmembrane region" description="Helical" evidence="8">
    <location>
        <begin position="70"/>
        <end position="95"/>
    </location>
</feature>
<dbReference type="SUPFAM" id="SSF161098">
    <property type="entry name" value="MetI-like"/>
    <property type="match status" value="1"/>
</dbReference>
<dbReference type="CDD" id="cd06261">
    <property type="entry name" value="TM_PBP2"/>
    <property type="match status" value="1"/>
</dbReference>
<dbReference type="PANTHER" id="PTHR42929">
    <property type="entry name" value="INNER MEMBRANE ABC TRANSPORTER PERMEASE PROTEIN YDCU-RELATED-RELATED"/>
    <property type="match status" value="1"/>
</dbReference>
<evidence type="ECO:0000313" key="11">
    <source>
        <dbReference type="Proteomes" id="UP001262032"/>
    </source>
</evidence>
<evidence type="ECO:0000256" key="7">
    <source>
        <dbReference type="ARBA" id="ARBA00023136"/>
    </source>
</evidence>
<feature type="transmembrane region" description="Helical" evidence="8">
    <location>
        <begin position="204"/>
        <end position="229"/>
    </location>
</feature>
<keyword evidence="5 8" id="KW-0812">Transmembrane</keyword>
<feature type="domain" description="ABC transmembrane type-1" evidence="9">
    <location>
        <begin position="73"/>
        <end position="277"/>
    </location>
</feature>
<dbReference type="Proteomes" id="UP001262032">
    <property type="component" value="Unassembled WGS sequence"/>
</dbReference>
<sequence>MTTQILSIPDSSKSRARTGKMSAGGLALPALIALGVFFIYPLALIVWLSFTSPEIGLGHYISLFTDGVTVTVMLRTLAVGLIVGVATLIIGYPYAYSMTVVSPAWRTVMMTMVMLPFWVNIIARTFAWFILQNRGGPIDQFFQALGIEGVVLLNTWGGVAVAMVQVMLPFMVLPLYNQMSTIDRGLVKASASLGAKPITSFRKVYLPLSLTGVVSGFSLVFVVTLGFYITPALLGSPDQALLSQIIATRVQRLLDFPGAGAAGMLLLVVTLVILGVVNWLVRQANPLMKRGKS</sequence>
<gene>
    <name evidence="10" type="ORF">J2X12_003765</name>
</gene>
<dbReference type="GO" id="GO:0005886">
    <property type="term" value="C:plasma membrane"/>
    <property type="evidence" value="ECO:0007669"/>
    <property type="project" value="UniProtKB-SubCell"/>
</dbReference>
<dbReference type="RefSeq" id="WP_310258353.1">
    <property type="nucleotide sequence ID" value="NZ_JAVDWN010000018.1"/>
</dbReference>
<dbReference type="Pfam" id="PF00528">
    <property type="entry name" value="BPD_transp_1"/>
    <property type="match status" value="1"/>
</dbReference>
<dbReference type="GO" id="GO:0055085">
    <property type="term" value="P:transmembrane transport"/>
    <property type="evidence" value="ECO:0007669"/>
    <property type="project" value="InterPro"/>
</dbReference>
<evidence type="ECO:0000256" key="6">
    <source>
        <dbReference type="ARBA" id="ARBA00022989"/>
    </source>
</evidence>
<evidence type="ECO:0000256" key="1">
    <source>
        <dbReference type="ARBA" id="ARBA00004651"/>
    </source>
</evidence>
<comment type="similarity">
    <text evidence="2">Belongs to the binding-protein-dependent transport system permease family. CysTW subfamily.</text>
</comment>
<keyword evidence="4" id="KW-1003">Cell membrane</keyword>
<keyword evidence="3 8" id="KW-0813">Transport</keyword>
<feature type="transmembrane region" description="Helical" evidence="8">
    <location>
        <begin position="259"/>
        <end position="281"/>
    </location>
</feature>
<dbReference type="PANTHER" id="PTHR42929:SF5">
    <property type="entry name" value="ABC TRANSPORTER PERMEASE PROTEIN"/>
    <property type="match status" value="1"/>
</dbReference>
<accession>A0AAW8NF52</accession>
<keyword evidence="7 8" id="KW-0472">Membrane</keyword>
<feature type="transmembrane region" description="Helical" evidence="8">
    <location>
        <begin position="21"/>
        <end position="50"/>
    </location>
</feature>